<proteinExistence type="predicted"/>
<evidence type="ECO:0008006" key="3">
    <source>
        <dbReference type="Google" id="ProtNLM"/>
    </source>
</evidence>
<sequence length="359" mass="39509">MVKESATLPVNFVAHFLVADGYGSLAEYAAMGMAREGARVNLLPIKVFREGLAPAVLELLEKSTPYREGPVLFSAALEPELEQYADTEHFVHTMWESSRLPADWPDRLNRTRAVIVPTRFVADVCRSSGVTAPVEVVPEGVDPDLYPWIERPARQGMTTLVVGTVLPRKHVAQAIEAWHLAFDGDPDARLIIKSRFRTARTYGLTADDPRITVIDDEEMVRGILHWYEQADVLLALGSEGFGLPLVEGMATGLPVIALSSEGQGDVCADAGDLVLSVPPGGWETADEPGYGRCGVRGVPDVPKVAEQLTWVARHREEAASMGAAASRWVHRNRNLWNKGPALLDVMETHMRPPRRLRVR</sequence>
<gene>
    <name evidence="1" type="ORF">GCM10010345_66040</name>
</gene>
<dbReference type="Pfam" id="PF13692">
    <property type="entry name" value="Glyco_trans_1_4"/>
    <property type="match status" value="1"/>
</dbReference>
<reference evidence="2" key="1">
    <citation type="journal article" date="2019" name="Int. J. Syst. Evol. Microbiol.">
        <title>The Global Catalogue of Microorganisms (GCM) 10K type strain sequencing project: providing services to taxonomists for standard genome sequencing and annotation.</title>
        <authorList>
            <consortium name="The Broad Institute Genomics Platform"/>
            <consortium name="The Broad Institute Genome Sequencing Center for Infectious Disease"/>
            <person name="Wu L."/>
            <person name="Ma J."/>
        </authorList>
    </citation>
    <scope>NUCLEOTIDE SEQUENCE [LARGE SCALE GENOMIC DNA]</scope>
    <source>
        <strain evidence="2">JCM 4733</strain>
    </source>
</reference>
<keyword evidence="2" id="KW-1185">Reference proteome</keyword>
<accession>A0ABQ3D067</accession>
<organism evidence="1 2">
    <name type="scientific">Streptomyces canarius</name>
    <dbReference type="NCBI Taxonomy" id="285453"/>
    <lineage>
        <taxon>Bacteria</taxon>
        <taxon>Bacillati</taxon>
        <taxon>Actinomycetota</taxon>
        <taxon>Actinomycetes</taxon>
        <taxon>Kitasatosporales</taxon>
        <taxon>Streptomycetaceae</taxon>
        <taxon>Streptomyces</taxon>
    </lineage>
</organism>
<dbReference type="EMBL" id="BMVN01000031">
    <property type="protein sequence ID" value="GHA52233.1"/>
    <property type="molecule type" value="Genomic_DNA"/>
</dbReference>
<protein>
    <recommendedName>
        <fullName evidence="3">Glycosyl transferase family 1 domain-containing protein</fullName>
    </recommendedName>
</protein>
<dbReference type="PANTHER" id="PTHR46656">
    <property type="entry name" value="PUTATIVE-RELATED"/>
    <property type="match status" value="1"/>
</dbReference>
<dbReference type="CDD" id="cd03801">
    <property type="entry name" value="GT4_PimA-like"/>
    <property type="match status" value="1"/>
</dbReference>
<dbReference type="Proteomes" id="UP000653644">
    <property type="component" value="Unassembled WGS sequence"/>
</dbReference>
<evidence type="ECO:0000313" key="2">
    <source>
        <dbReference type="Proteomes" id="UP000653644"/>
    </source>
</evidence>
<comment type="caution">
    <text evidence="1">The sequence shown here is derived from an EMBL/GenBank/DDBJ whole genome shotgun (WGS) entry which is preliminary data.</text>
</comment>
<evidence type="ECO:0000313" key="1">
    <source>
        <dbReference type="EMBL" id="GHA52233.1"/>
    </source>
</evidence>
<dbReference type="PANTHER" id="PTHR46656:SF3">
    <property type="entry name" value="PUTATIVE-RELATED"/>
    <property type="match status" value="1"/>
</dbReference>
<name>A0ABQ3D067_9ACTN</name>
<dbReference type="Gene3D" id="3.40.50.2000">
    <property type="entry name" value="Glycogen Phosphorylase B"/>
    <property type="match status" value="1"/>
</dbReference>
<dbReference type="SUPFAM" id="SSF53756">
    <property type="entry name" value="UDP-Glycosyltransferase/glycogen phosphorylase"/>
    <property type="match status" value="1"/>
</dbReference>